<dbReference type="RefSeq" id="WP_155100314.1">
    <property type="nucleotide sequence ID" value="NZ_WMKA01000098.1"/>
</dbReference>
<dbReference type="EMBL" id="WMKA01000098">
    <property type="protein sequence ID" value="MTG91029.1"/>
    <property type="molecule type" value="Genomic_DNA"/>
</dbReference>
<gene>
    <name evidence="2" type="ORF">GJV82_19115</name>
</gene>
<name>A0A6N7ZP58_9MICO</name>
<reference evidence="2 3" key="1">
    <citation type="submission" date="2019-11" db="EMBL/GenBank/DDBJ databases">
        <title>Cellulosimicrobium composti sp. nov. isolated from a compost.</title>
        <authorList>
            <person name="Yang Y."/>
        </authorList>
    </citation>
    <scope>NUCLEOTIDE SEQUENCE [LARGE SCALE GENOMIC DNA]</scope>
    <source>
        <strain evidence="2 3">BIT-GX5</strain>
    </source>
</reference>
<evidence type="ECO:0000313" key="3">
    <source>
        <dbReference type="Proteomes" id="UP000440668"/>
    </source>
</evidence>
<proteinExistence type="predicted"/>
<dbReference type="AlphaFoldDB" id="A0A6N7ZP58"/>
<dbReference type="Proteomes" id="UP000440668">
    <property type="component" value="Unassembled WGS sequence"/>
</dbReference>
<keyword evidence="1" id="KW-0732">Signal</keyword>
<comment type="caution">
    <text evidence="2">The sequence shown here is derived from an EMBL/GenBank/DDBJ whole genome shotgun (WGS) entry which is preliminary data.</text>
</comment>
<accession>A0A6N7ZP58</accession>
<sequence>MQWSGARALVGAASLAAGVLVMGVAVPASADAVSDPATQDELTAEMDTLRYQVKLDEAAGDVQIQNDGTIVQTIDEQQMVLEQDGSWTINDVPTEGQITPQFVSGCAGSFGDVLRVRNYLQGSATQTCTEGAYPQWIHYQLRSTCAGPLCIIFSNETGRIRSNNGLGYSRVANVTYTEDCESSGNRKYSQIVWPAGKGVEFGPVVDRDEPIVGCDLNA</sequence>
<feature type="chain" id="PRO_5026955655" description="Secreted protein" evidence="1">
    <location>
        <begin position="31"/>
        <end position="218"/>
    </location>
</feature>
<feature type="signal peptide" evidence="1">
    <location>
        <begin position="1"/>
        <end position="30"/>
    </location>
</feature>
<organism evidence="2 3">
    <name type="scientific">Cellulosimicrobium composti</name>
    <dbReference type="NCBI Taxonomy" id="2672572"/>
    <lineage>
        <taxon>Bacteria</taxon>
        <taxon>Bacillati</taxon>
        <taxon>Actinomycetota</taxon>
        <taxon>Actinomycetes</taxon>
        <taxon>Micrococcales</taxon>
        <taxon>Promicromonosporaceae</taxon>
        <taxon>Cellulosimicrobium</taxon>
    </lineage>
</organism>
<evidence type="ECO:0000313" key="2">
    <source>
        <dbReference type="EMBL" id="MTG91029.1"/>
    </source>
</evidence>
<evidence type="ECO:0008006" key="4">
    <source>
        <dbReference type="Google" id="ProtNLM"/>
    </source>
</evidence>
<evidence type="ECO:0000256" key="1">
    <source>
        <dbReference type="SAM" id="SignalP"/>
    </source>
</evidence>
<protein>
    <recommendedName>
        <fullName evidence="4">Secreted protein</fullName>
    </recommendedName>
</protein>